<evidence type="ECO:0000256" key="2">
    <source>
        <dbReference type="ARBA" id="ARBA00004123"/>
    </source>
</evidence>
<dbReference type="CDD" id="cd01408">
    <property type="entry name" value="SIRT1"/>
    <property type="match status" value="1"/>
</dbReference>
<feature type="binding site" evidence="10">
    <location>
        <position position="361"/>
    </location>
    <ligand>
        <name>Zn(2+)</name>
        <dbReference type="ChEBI" id="CHEBI:29105"/>
    </ligand>
</feature>
<dbReference type="GO" id="GO:0005654">
    <property type="term" value="C:nucleoplasm"/>
    <property type="evidence" value="ECO:0007669"/>
    <property type="project" value="TreeGrafter"/>
</dbReference>
<evidence type="ECO:0000256" key="6">
    <source>
        <dbReference type="ARBA" id="ARBA00022723"/>
    </source>
</evidence>
<dbReference type="GO" id="GO:0003714">
    <property type="term" value="F:transcription corepressor activity"/>
    <property type="evidence" value="ECO:0007669"/>
    <property type="project" value="TreeGrafter"/>
</dbReference>
<dbReference type="Pfam" id="PF02146">
    <property type="entry name" value="SIR2"/>
    <property type="match status" value="1"/>
</dbReference>
<dbReference type="GO" id="GO:0033553">
    <property type="term" value="C:rDNA heterochromatin"/>
    <property type="evidence" value="ECO:0007669"/>
    <property type="project" value="TreeGrafter"/>
</dbReference>
<keyword evidence="14" id="KW-1185">Reference proteome</keyword>
<evidence type="ECO:0000256" key="5">
    <source>
        <dbReference type="ARBA" id="ARBA00022679"/>
    </source>
</evidence>
<evidence type="ECO:0000256" key="7">
    <source>
        <dbReference type="ARBA" id="ARBA00022833"/>
    </source>
</evidence>
<comment type="subcellular location">
    <subcellularLocation>
        <location evidence="2">Nucleus</location>
    </subcellularLocation>
</comment>
<dbReference type="InterPro" id="IPR003000">
    <property type="entry name" value="Sirtuin"/>
</dbReference>
<dbReference type="GO" id="GO:0017136">
    <property type="term" value="F:histone deacetylase activity, NAD-dependent"/>
    <property type="evidence" value="ECO:0007669"/>
    <property type="project" value="TreeGrafter"/>
</dbReference>
<keyword evidence="9" id="KW-0539">Nucleus</keyword>
<name>A0A3B0JI78_DROGU</name>
<evidence type="ECO:0000256" key="10">
    <source>
        <dbReference type="PROSITE-ProRule" id="PRU00236"/>
    </source>
</evidence>
<feature type="binding site" evidence="10">
    <location>
        <position position="358"/>
    </location>
    <ligand>
        <name>Zn(2+)</name>
        <dbReference type="ChEBI" id="CHEBI:29105"/>
    </ligand>
</feature>
<keyword evidence="5" id="KW-0808">Transferase</keyword>
<dbReference type="OrthoDB" id="424302at2759"/>
<dbReference type="PANTHER" id="PTHR11085:SF9">
    <property type="entry name" value="NAD-DEPENDENT PROTEIN DEACETYLASE SIRTUIN-1"/>
    <property type="match status" value="1"/>
</dbReference>
<dbReference type="InterPro" id="IPR050134">
    <property type="entry name" value="NAD-dep_sirtuin_deacylases"/>
</dbReference>
<evidence type="ECO:0000256" key="11">
    <source>
        <dbReference type="SAM" id="MobiDB-lite"/>
    </source>
</evidence>
<feature type="binding site" evidence="10">
    <location>
        <position position="385"/>
    </location>
    <ligand>
        <name>Zn(2+)</name>
        <dbReference type="ChEBI" id="CHEBI:29105"/>
    </ligand>
</feature>
<feature type="region of interest" description="Disordered" evidence="11">
    <location>
        <begin position="652"/>
        <end position="671"/>
    </location>
</feature>
<feature type="binding site" evidence="10">
    <location>
        <position position="382"/>
    </location>
    <ligand>
        <name>Zn(2+)</name>
        <dbReference type="ChEBI" id="CHEBI:29105"/>
    </ligand>
</feature>
<dbReference type="InterPro" id="IPR026591">
    <property type="entry name" value="Sirtuin_cat_small_dom_sf"/>
</dbReference>
<feature type="region of interest" description="Disordered" evidence="11">
    <location>
        <begin position="581"/>
        <end position="603"/>
    </location>
</feature>
<dbReference type="InterPro" id="IPR029035">
    <property type="entry name" value="DHS-like_NAD/FAD-binding_dom"/>
</dbReference>
<keyword evidence="7 10" id="KW-0862">Zinc</keyword>
<comment type="cofactor">
    <cofactor evidence="1">
        <name>Zn(2+)</name>
        <dbReference type="ChEBI" id="CHEBI:29105"/>
    </cofactor>
</comment>
<dbReference type="Gene3D" id="3.30.1600.10">
    <property type="entry name" value="SIR2/SIRT2 'Small Domain"/>
    <property type="match status" value="1"/>
</dbReference>
<dbReference type="PANTHER" id="PTHR11085">
    <property type="entry name" value="NAD-DEPENDENT PROTEIN DEACYLASE SIRTUIN-5, MITOCHONDRIAL-RELATED"/>
    <property type="match status" value="1"/>
</dbReference>
<sequence>MMENYEEIHLGHIIAKDLADMAEVKLPNAKEFLSFENTSTNFDFGAEIMATTSSATATETSTSTATGDGGPAAKANVEIKTKIFEEQEIGANMGAEILNVPPSLQPSKLLDKSNSECDDEEEEEEDDEEDDDDDDDDDEEATGEETNEDEDDTSSDCSSVGGGGATDWKLRWLQREFYTGRVPRKVIASIMPHFATGLTADTDDSVLWDYLAHLLNEPKRRNKLSNVNTFDDVIDLVQKSHRIIVLTGAGVSVSCGIPDFRSTNGIYARLAHDFPDLPDPQAMFDINYFKRDPRPFYKFAREIYPGEFRPSPCHRFIKMLETKGKLLRNYTQNIDTLERVAGIQRVIECHGSFSTASCTKCKFKCNADALRADIFAQRIPVCPKCQPNKELSVDASVAVTEDELRQLVENGIMKPDIVFFGEGLPDEYHTVMATDKDSCDLLIVIGSSLKVRPVAHIPSSIPATVPQILINREQLHHLKFDVELLGDSDVIINQICHRLSGDDGCWKQMCSDEAILTECKDLLPPEHHHHLSLHHHQYLHHRHCISESEQQSQLDTDTQSLKSNSSTDYILGSAGTCSDSGFESSTFTSTGNKRPPSAEDAQDRAAIERIKTDIASCERLAEAAAEIVAVPAVSPGTAPPVESYRHLSIDSSKDSGIEQCDNEASSTNPASCYVRPSNLVQETKRVVGRGLTPMPAQRGGKRQTAAERLVPGTFYCHTNNCSYVFPGAQVFWDNEYSDDDDEDDEVMRRDGHAVDLFGNMGGANDDNDDAEEACDLNSVPLSPLLPPSLEAHIVTEITGGVSVLDDTEHPLDSSSSPSKKRASSSLEQQQPAGPAINGETPPSKKRRPSEEEESPPPHPAPASYTSIV</sequence>
<evidence type="ECO:0000256" key="9">
    <source>
        <dbReference type="ARBA" id="ARBA00023242"/>
    </source>
</evidence>
<feature type="region of interest" description="Disordered" evidence="11">
    <location>
        <begin position="804"/>
        <end position="868"/>
    </location>
</feature>
<evidence type="ECO:0000256" key="8">
    <source>
        <dbReference type="ARBA" id="ARBA00023027"/>
    </source>
</evidence>
<dbReference type="InterPro" id="IPR026590">
    <property type="entry name" value="Ssirtuin_cat_dom"/>
</dbReference>
<protein>
    <recommendedName>
        <fullName evidence="4">protein acetyllysine N-acetyltransferase</fullName>
        <ecNumber evidence="4">2.3.1.286</ecNumber>
    </recommendedName>
</protein>
<dbReference type="Proteomes" id="UP000268350">
    <property type="component" value="Unassembled WGS sequence"/>
</dbReference>
<dbReference type="AlphaFoldDB" id="A0A3B0JI78"/>
<evidence type="ECO:0000256" key="3">
    <source>
        <dbReference type="ARBA" id="ARBA00006924"/>
    </source>
</evidence>
<dbReference type="OMA" id="DEYHTVM"/>
<evidence type="ECO:0000313" key="13">
    <source>
        <dbReference type="EMBL" id="SPP82057.1"/>
    </source>
</evidence>
<feature type="domain" description="Deacetylase sirtuin-type" evidence="12">
    <location>
        <begin position="223"/>
        <end position="518"/>
    </location>
</feature>
<dbReference type="EMBL" id="OUUW01000006">
    <property type="protein sequence ID" value="SPP82057.1"/>
    <property type="molecule type" value="Genomic_DNA"/>
</dbReference>
<dbReference type="GO" id="GO:0005637">
    <property type="term" value="C:nuclear inner membrane"/>
    <property type="evidence" value="ECO:0007669"/>
    <property type="project" value="TreeGrafter"/>
</dbReference>
<comment type="similarity">
    <text evidence="3">Belongs to the sirtuin family. Class I subfamily.</text>
</comment>
<feature type="active site" description="Proton acceptor" evidence="10">
    <location>
        <position position="350"/>
    </location>
</feature>
<gene>
    <name evidence="13" type="ORF">DGUA_6G013859</name>
</gene>
<feature type="region of interest" description="Disordered" evidence="11">
    <location>
        <begin position="98"/>
        <end position="162"/>
    </location>
</feature>
<dbReference type="FunFam" id="3.30.1600.10:FF:000013">
    <property type="entry name" value="NAD-dependent protein deacetylase sirtuin-1"/>
    <property type="match status" value="1"/>
</dbReference>
<dbReference type="GO" id="GO:0070403">
    <property type="term" value="F:NAD+ binding"/>
    <property type="evidence" value="ECO:0007669"/>
    <property type="project" value="InterPro"/>
</dbReference>
<dbReference type="GO" id="GO:0002039">
    <property type="term" value="F:p53 binding"/>
    <property type="evidence" value="ECO:0007669"/>
    <property type="project" value="TreeGrafter"/>
</dbReference>
<keyword evidence="6 10" id="KW-0479">Metal-binding</keyword>
<keyword evidence="8" id="KW-0520">NAD</keyword>
<accession>A0A3B0JI78</accession>
<evidence type="ECO:0000256" key="1">
    <source>
        <dbReference type="ARBA" id="ARBA00001947"/>
    </source>
</evidence>
<proteinExistence type="inferred from homology"/>
<organism evidence="13 14">
    <name type="scientific">Drosophila guanche</name>
    <name type="common">Fruit fly</name>
    <dbReference type="NCBI Taxonomy" id="7266"/>
    <lineage>
        <taxon>Eukaryota</taxon>
        <taxon>Metazoa</taxon>
        <taxon>Ecdysozoa</taxon>
        <taxon>Arthropoda</taxon>
        <taxon>Hexapoda</taxon>
        <taxon>Insecta</taxon>
        <taxon>Pterygota</taxon>
        <taxon>Neoptera</taxon>
        <taxon>Endopterygota</taxon>
        <taxon>Diptera</taxon>
        <taxon>Brachycera</taxon>
        <taxon>Muscomorpha</taxon>
        <taxon>Ephydroidea</taxon>
        <taxon>Drosophilidae</taxon>
        <taxon>Drosophila</taxon>
        <taxon>Sophophora</taxon>
    </lineage>
</organism>
<feature type="compositionally biased region" description="Low complexity" evidence="11">
    <location>
        <begin position="581"/>
        <end position="591"/>
    </location>
</feature>
<dbReference type="STRING" id="7266.A0A3B0JI78"/>
<evidence type="ECO:0000256" key="4">
    <source>
        <dbReference type="ARBA" id="ARBA00012928"/>
    </source>
</evidence>
<reference evidence="14" key="1">
    <citation type="submission" date="2018-01" db="EMBL/GenBank/DDBJ databases">
        <authorList>
            <person name="Alioto T."/>
            <person name="Alioto T."/>
        </authorList>
    </citation>
    <scope>NUCLEOTIDE SEQUENCE [LARGE SCALE GENOMIC DNA]</scope>
</reference>
<dbReference type="SUPFAM" id="SSF52467">
    <property type="entry name" value="DHS-like NAD/FAD-binding domain"/>
    <property type="match status" value="1"/>
</dbReference>
<dbReference type="EC" id="2.3.1.286" evidence="4"/>
<evidence type="ECO:0000313" key="14">
    <source>
        <dbReference type="Proteomes" id="UP000268350"/>
    </source>
</evidence>
<dbReference type="GO" id="GO:0046872">
    <property type="term" value="F:metal ion binding"/>
    <property type="evidence" value="ECO:0007669"/>
    <property type="project" value="UniProtKB-KW"/>
</dbReference>
<dbReference type="Gene3D" id="3.40.50.1220">
    <property type="entry name" value="TPP-binding domain"/>
    <property type="match status" value="1"/>
</dbReference>
<evidence type="ECO:0000259" key="12">
    <source>
        <dbReference type="PROSITE" id="PS50305"/>
    </source>
</evidence>
<feature type="compositionally biased region" description="Acidic residues" evidence="11">
    <location>
        <begin position="116"/>
        <end position="154"/>
    </location>
</feature>
<dbReference type="PROSITE" id="PS50305">
    <property type="entry name" value="SIRTUIN"/>
    <property type="match status" value="1"/>
</dbReference>